<keyword evidence="1" id="KW-0472">Membrane</keyword>
<keyword evidence="1" id="KW-1133">Transmembrane helix</keyword>
<dbReference type="EMBL" id="CP060711">
    <property type="protein sequence ID" value="QNN46043.1"/>
    <property type="molecule type" value="Genomic_DNA"/>
</dbReference>
<sequence length="197" mass="21627">MRWHRENGIPDNPDFEPALEGGWTALQEPAPEKLQLYALVPMALTLPLFALAWLWLLHASARDFGAIGALTGLLVVLPLVVVHEGIHLLLHPGQGRSSQSVLGGSSKHAILYALYFGEMSRARYLVMLLGPFVVLSILPLGICAIAGKFHPLPALTSLWNTLFACGDLLGAWLILRGSPPGARLRNRGYHTWWRMPS</sequence>
<dbReference type="Pfam" id="PF11667">
    <property type="entry name" value="DUF3267"/>
    <property type="match status" value="1"/>
</dbReference>
<dbReference type="InterPro" id="IPR021683">
    <property type="entry name" value="DUF3267"/>
</dbReference>
<reference evidence="2 3" key="1">
    <citation type="submission" date="2020-08" db="EMBL/GenBank/DDBJ databases">
        <title>Genome sequence of Thermomonas brevis KACC 16975T.</title>
        <authorList>
            <person name="Hyun D.-W."/>
            <person name="Bae J.-W."/>
        </authorList>
    </citation>
    <scope>NUCLEOTIDE SEQUENCE [LARGE SCALE GENOMIC DNA]</scope>
    <source>
        <strain evidence="2 3">KACC 16975</strain>
    </source>
</reference>
<protein>
    <submittedName>
        <fullName evidence="2">DUF3267 domain-containing protein</fullName>
    </submittedName>
</protein>
<dbReference type="KEGG" id="tbv:H9L17_12735"/>
<evidence type="ECO:0000313" key="3">
    <source>
        <dbReference type="Proteomes" id="UP000515977"/>
    </source>
</evidence>
<dbReference type="RefSeq" id="WP_187569805.1">
    <property type="nucleotide sequence ID" value="NZ_CP060711.1"/>
</dbReference>
<keyword evidence="1" id="KW-0812">Transmembrane</keyword>
<feature type="transmembrane region" description="Helical" evidence="1">
    <location>
        <begin position="36"/>
        <end position="58"/>
    </location>
</feature>
<organism evidence="2 3">
    <name type="scientific">Thermomonas brevis</name>
    <dbReference type="NCBI Taxonomy" id="215691"/>
    <lineage>
        <taxon>Bacteria</taxon>
        <taxon>Pseudomonadati</taxon>
        <taxon>Pseudomonadota</taxon>
        <taxon>Gammaproteobacteria</taxon>
        <taxon>Lysobacterales</taxon>
        <taxon>Lysobacteraceae</taxon>
        <taxon>Thermomonas</taxon>
    </lineage>
</organism>
<gene>
    <name evidence="2" type="ORF">H9L17_12735</name>
</gene>
<evidence type="ECO:0000256" key="1">
    <source>
        <dbReference type="SAM" id="Phobius"/>
    </source>
</evidence>
<dbReference type="AlphaFoldDB" id="A0A7G9QRR8"/>
<proteinExistence type="predicted"/>
<feature type="transmembrane region" description="Helical" evidence="1">
    <location>
        <begin position="153"/>
        <end position="175"/>
    </location>
</feature>
<accession>A0A7G9QRR8</accession>
<keyword evidence="3" id="KW-1185">Reference proteome</keyword>
<feature type="transmembrane region" description="Helical" evidence="1">
    <location>
        <begin position="64"/>
        <end position="90"/>
    </location>
</feature>
<evidence type="ECO:0000313" key="2">
    <source>
        <dbReference type="EMBL" id="QNN46043.1"/>
    </source>
</evidence>
<dbReference type="Proteomes" id="UP000515977">
    <property type="component" value="Chromosome"/>
</dbReference>
<feature type="transmembrane region" description="Helical" evidence="1">
    <location>
        <begin position="124"/>
        <end position="147"/>
    </location>
</feature>
<name>A0A7G9QRR8_9GAMM</name>